<dbReference type="AlphaFoldDB" id="A0A0V1FED5"/>
<keyword evidence="9" id="KW-1185">Reference proteome</keyword>
<keyword evidence="3 7" id="KW-0812">Transmembrane</keyword>
<reference evidence="8 9" key="1">
    <citation type="submission" date="2015-01" db="EMBL/GenBank/DDBJ databases">
        <title>Evolution of Trichinella species and genotypes.</title>
        <authorList>
            <person name="Korhonen P.K."/>
            <person name="Edoardo P."/>
            <person name="Giuseppe L.R."/>
            <person name="Gasser R.B."/>
        </authorList>
    </citation>
    <scope>NUCLEOTIDE SEQUENCE [LARGE SCALE GENOMIC DNA]</scope>
    <source>
        <strain evidence="8">ISS470</strain>
    </source>
</reference>
<proteinExistence type="inferred from homology"/>
<feature type="transmembrane region" description="Helical" evidence="7">
    <location>
        <begin position="322"/>
        <end position="338"/>
    </location>
</feature>
<dbReference type="Pfam" id="PF10268">
    <property type="entry name" value="Tmemb_161AB"/>
    <property type="match status" value="1"/>
</dbReference>
<evidence type="ECO:0000256" key="2">
    <source>
        <dbReference type="ARBA" id="ARBA00009706"/>
    </source>
</evidence>
<evidence type="ECO:0000256" key="5">
    <source>
        <dbReference type="ARBA" id="ARBA00023136"/>
    </source>
</evidence>
<dbReference type="PANTHER" id="PTHR13624:SF6">
    <property type="entry name" value="EMEI"/>
    <property type="match status" value="1"/>
</dbReference>
<feature type="transmembrane region" description="Helical" evidence="7">
    <location>
        <begin position="7"/>
        <end position="25"/>
    </location>
</feature>
<feature type="transmembrane region" description="Helical" evidence="7">
    <location>
        <begin position="280"/>
        <end position="302"/>
    </location>
</feature>
<feature type="transmembrane region" description="Helical" evidence="7">
    <location>
        <begin position="225"/>
        <end position="247"/>
    </location>
</feature>
<feature type="transmembrane region" description="Helical" evidence="7">
    <location>
        <begin position="191"/>
        <end position="213"/>
    </location>
</feature>
<dbReference type="EMBL" id="JYDT01000116">
    <property type="protein sequence ID" value="KRY84332.1"/>
    <property type="molecule type" value="Genomic_DNA"/>
</dbReference>
<accession>A0A0V1FED5</accession>
<feature type="transmembrane region" description="Helical" evidence="7">
    <location>
        <begin position="157"/>
        <end position="179"/>
    </location>
</feature>
<comment type="subcellular location">
    <subcellularLocation>
        <location evidence="1">Membrane</location>
        <topology evidence="1">Multi-pass membrane protein</topology>
    </subcellularLocation>
</comment>
<protein>
    <submittedName>
        <fullName evidence="8">Transmembrane protein</fullName>
    </submittedName>
</protein>
<sequence>MHSNKGLYIVQMNFMLLLLRFYLFVKQLKPAFLNNAVFFNLLFNNVVQGIVTFQMVLTLIAATVLQKIVTRWSFGKYILSGKYYRFLPPSEEELLRLSGKTSSTSKSQRRKTFHGDTRQHCDSNIRISKHDLDLQLRFSRIQHLDLLNLPFYSEFDWLLNVTFVTVSVFCISSLYELLFPVKAASDCKISIIWYFILASLCLSNMTRITAVYFKQNNSSGERSVCICIGALSFLVTMILLVFNPILLDVGIDESFRNFSLASEKLFSAQGITLQTSRSPALLYCTLSAFFAFLSALLAFPSFRFARMYVDASRMVHSVRQKASLGLAVISPICCLLWLKPLADALRKASPVAISFFEINFDCLRIILTIVAILTRVAVAKPCLQAYLNLAVRRKELWRHEVGKLTVGEIRHTISSIYSYFAVVAIQFYAPLLFQFSVCCLLKELGNYSCFTTSYCNISEVPYIKKSTLFENKFWHLSHMSNIFNETVNCGLWNFVLFITCLNQLALPLIAILGANFAYE</sequence>
<dbReference type="GO" id="GO:0016020">
    <property type="term" value="C:membrane"/>
    <property type="evidence" value="ECO:0007669"/>
    <property type="project" value="UniProtKB-SubCell"/>
</dbReference>
<keyword evidence="5 7" id="KW-0472">Membrane</keyword>
<dbReference type="Proteomes" id="UP000054995">
    <property type="component" value="Unassembled WGS sequence"/>
</dbReference>
<dbReference type="OrthoDB" id="196957at2759"/>
<feature type="transmembrane region" description="Helical" evidence="7">
    <location>
        <begin position="416"/>
        <end position="437"/>
    </location>
</feature>
<organism evidence="8 9">
    <name type="scientific">Trichinella pseudospiralis</name>
    <name type="common">Parasitic roundworm</name>
    <dbReference type="NCBI Taxonomy" id="6337"/>
    <lineage>
        <taxon>Eukaryota</taxon>
        <taxon>Metazoa</taxon>
        <taxon>Ecdysozoa</taxon>
        <taxon>Nematoda</taxon>
        <taxon>Enoplea</taxon>
        <taxon>Dorylaimia</taxon>
        <taxon>Trichinellida</taxon>
        <taxon>Trichinellidae</taxon>
        <taxon>Trichinella</taxon>
    </lineage>
</organism>
<evidence type="ECO:0000256" key="7">
    <source>
        <dbReference type="SAM" id="Phobius"/>
    </source>
</evidence>
<comment type="caution">
    <text evidence="8">The sequence shown here is derived from an EMBL/GenBank/DDBJ whole genome shotgun (WGS) entry which is preliminary data.</text>
</comment>
<evidence type="ECO:0000313" key="8">
    <source>
        <dbReference type="EMBL" id="KRY84332.1"/>
    </source>
</evidence>
<keyword evidence="6" id="KW-0325">Glycoprotein</keyword>
<evidence type="ECO:0000256" key="6">
    <source>
        <dbReference type="ARBA" id="ARBA00023180"/>
    </source>
</evidence>
<evidence type="ECO:0000256" key="1">
    <source>
        <dbReference type="ARBA" id="ARBA00004141"/>
    </source>
</evidence>
<evidence type="ECO:0000256" key="4">
    <source>
        <dbReference type="ARBA" id="ARBA00022989"/>
    </source>
</evidence>
<dbReference type="PANTHER" id="PTHR13624">
    <property type="entry name" value="RE42071P"/>
    <property type="match status" value="1"/>
</dbReference>
<feature type="transmembrane region" description="Helical" evidence="7">
    <location>
        <begin position="358"/>
        <end position="378"/>
    </location>
</feature>
<evidence type="ECO:0000313" key="9">
    <source>
        <dbReference type="Proteomes" id="UP000054995"/>
    </source>
</evidence>
<feature type="transmembrane region" description="Helical" evidence="7">
    <location>
        <begin position="45"/>
        <end position="65"/>
    </location>
</feature>
<comment type="similarity">
    <text evidence="2">Belongs to the TMEM161 family.</text>
</comment>
<evidence type="ECO:0000256" key="3">
    <source>
        <dbReference type="ARBA" id="ARBA00022692"/>
    </source>
</evidence>
<dbReference type="InterPro" id="IPR019395">
    <property type="entry name" value="Transmembrane_161A/B"/>
</dbReference>
<feature type="transmembrane region" description="Helical" evidence="7">
    <location>
        <begin position="494"/>
        <end position="518"/>
    </location>
</feature>
<name>A0A0V1FED5_TRIPS</name>
<keyword evidence="4 7" id="KW-1133">Transmembrane helix</keyword>
<gene>
    <name evidence="8" type="primary">Tmem161b</name>
    <name evidence="8" type="ORF">T4D_10429</name>
</gene>